<protein>
    <submittedName>
        <fullName evidence="1">Uncharacterized protein</fullName>
    </submittedName>
</protein>
<accession>A0A0E9XTH2</accession>
<name>A0A0E9XTH2_ANGAN</name>
<organism evidence="1">
    <name type="scientific">Anguilla anguilla</name>
    <name type="common">European freshwater eel</name>
    <name type="synonym">Muraena anguilla</name>
    <dbReference type="NCBI Taxonomy" id="7936"/>
    <lineage>
        <taxon>Eukaryota</taxon>
        <taxon>Metazoa</taxon>
        <taxon>Chordata</taxon>
        <taxon>Craniata</taxon>
        <taxon>Vertebrata</taxon>
        <taxon>Euteleostomi</taxon>
        <taxon>Actinopterygii</taxon>
        <taxon>Neopterygii</taxon>
        <taxon>Teleostei</taxon>
        <taxon>Anguilliformes</taxon>
        <taxon>Anguillidae</taxon>
        <taxon>Anguilla</taxon>
    </lineage>
</organism>
<evidence type="ECO:0000313" key="1">
    <source>
        <dbReference type="EMBL" id="JAI05722.1"/>
    </source>
</evidence>
<reference evidence="1" key="2">
    <citation type="journal article" date="2015" name="Fish Shellfish Immunol.">
        <title>Early steps in the European eel (Anguilla anguilla)-Vibrio vulnificus interaction in the gills: Role of the RtxA13 toxin.</title>
        <authorList>
            <person name="Callol A."/>
            <person name="Pajuelo D."/>
            <person name="Ebbesson L."/>
            <person name="Teles M."/>
            <person name="MacKenzie S."/>
            <person name="Amaro C."/>
        </authorList>
    </citation>
    <scope>NUCLEOTIDE SEQUENCE</scope>
</reference>
<dbReference type="AlphaFoldDB" id="A0A0E9XTH2"/>
<dbReference type="EMBL" id="GBXM01002856">
    <property type="protein sequence ID" value="JAI05722.1"/>
    <property type="molecule type" value="Transcribed_RNA"/>
</dbReference>
<reference evidence="1" key="1">
    <citation type="submission" date="2014-11" db="EMBL/GenBank/DDBJ databases">
        <authorList>
            <person name="Amaro Gonzalez C."/>
        </authorList>
    </citation>
    <scope>NUCLEOTIDE SEQUENCE</scope>
</reference>
<proteinExistence type="predicted"/>
<sequence length="44" mass="5168">MKPATRTMIQRCHQLRNWTLKRGRDVTTIENRKNNVAVLTALEC</sequence>